<protein>
    <submittedName>
        <fullName evidence="2">Saccharopine dehydrogenase</fullName>
    </submittedName>
</protein>
<dbReference type="RefSeq" id="WP_171655107.1">
    <property type="nucleotide sequence ID" value="NZ_WHOD01000102.1"/>
</dbReference>
<dbReference type="EMBL" id="WHOD01000102">
    <property type="protein sequence ID" value="NOU96873.1"/>
    <property type="molecule type" value="Genomic_DNA"/>
</dbReference>
<organism evidence="2 3">
    <name type="scientific">Paenibacillus foliorum</name>
    <dbReference type="NCBI Taxonomy" id="2654974"/>
    <lineage>
        <taxon>Bacteria</taxon>
        <taxon>Bacillati</taxon>
        <taxon>Bacillota</taxon>
        <taxon>Bacilli</taxon>
        <taxon>Bacillales</taxon>
        <taxon>Paenibacillaceae</taxon>
        <taxon>Paenibacillus</taxon>
    </lineage>
</organism>
<gene>
    <name evidence="2" type="ORF">GC093_27155</name>
</gene>
<keyword evidence="3" id="KW-1185">Reference proteome</keyword>
<sequence>MKEHIVVIGGYGHVGQMICRELCDLYPGKVFAAGRSLERAEQFSRATGGKVRPLQLNISEPVDPNALDNVKLIVMCLDQTDTSFVRSCLEKEIHHVDISANVSFLSQVEKLHSEALTSRSTAVLSIGLAPGMTNLMALHAKRLMDQTDAIDISIMLGLGDQHGKAAIEWTIDNLGTQYQVVKDGRSMEVGSFKDGKITDFGTSLGRKKAFRFNFSDQHVLPRTLGVPSVSTRLCFDSKPVTELLAWLRAAGVFRLLKYMPIRNTIVQLFGKMRFGTELFAVKIDAWGKKNQENVMVECFLQGKNEAVITAKVASALANIVYRSSSPHGVYHIDQLFDLETLLHPIRQMVSIETRINGKQKTKKKGTFPK</sequence>
<name>A0A972GZ79_9BACL</name>
<evidence type="ECO:0000313" key="3">
    <source>
        <dbReference type="Proteomes" id="UP000641588"/>
    </source>
</evidence>
<reference evidence="2" key="1">
    <citation type="submission" date="2019-10" db="EMBL/GenBank/DDBJ databases">
        <title>Description of Paenibacillus glebae sp. nov.</title>
        <authorList>
            <person name="Carlier A."/>
            <person name="Qi S."/>
        </authorList>
    </citation>
    <scope>NUCLEOTIDE SEQUENCE</scope>
    <source>
        <strain evidence="2">LMG 31456</strain>
    </source>
</reference>
<evidence type="ECO:0000313" key="2">
    <source>
        <dbReference type="EMBL" id="NOU96873.1"/>
    </source>
</evidence>
<dbReference type="AlphaFoldDB" id="A0A972GZ79"/>
<dbReference type="SUPFAM" id="SSF51735">
    <property type="entry name" value="NAD(P)-binding Rossmann-fold domains"/>
    <property type="match status" value="1"/>
</dbReference>
<dbReference type="Gene3D" id="3.40.50.720">
    <property type="entry name" value="NAD(P)-binding Rossmann-like Domain"/>
    <property type="match status" value="1"/>
</dbReference>
<dbReference type="Gene3D" id="3.30.360.10">
    <property type="entry name" value="Dihydrodipicolinate Reductase, domain 2"/>
    <property type="match status" value="1"/>
</dbReference>
<dbReference type="Proteomes" id="UP000641588">
    <property type="component" value="Unassembled WGS sequence"/>
</dbReference>
<dbReference type="InterPro" id="IPR036291">
    <property type="entry name" value="NAD(P)-bd_dom_sf"/>
</dbReference>
<proteinExistence type="predicted"/>
<comment type="caution">
    <text evidence="2">The sequence shown here is derived from an EMBL/GenBank/DDBJ whole genome shotgun (WGS) entry which is preliminary data.</text>
</comment>
<feature type="domain" description="Saccharopine dehydrogenase NADP binding" evidence="1">
    <location>
        <begin position="5"/>
        <end position="123"/>
    </location>
</feature>
<dbReference type="PANTHER" id="PTHR43796">
    <property type="entry name" value="CARBOXYNORSPERMIDINE SYNTHASE"/>
    <property type="match status" value="1"/>
</dbReference>
<dbReference type="InterPro" id="IPR005097">
    <property type="entry name" value="Sacchrp_dh_NADP-bd"/>
</dbReference>
<evidence type="ECO:0000259" key="1">
    <source>
        <dbReference type="Pfam" id="PF03435"/>
    </source>
</evidence>
<accession>A0A972GZ79</accession>
<dbReference type="Pfam" id="PF03435">
    <property type="entry name" value="Sacchrp_dh_NADP"/>
    <property type="match status" value="1"/>
</dbReference>
<dbReference type="PANTHER" id="PTHR43796:SF2">
    <property type="entry name" value="CARBOXYNORSPERMIDINE SYNTHASE"/>
    <property type="match status" value="1"/>
</dbReference>